<evidence type="ECO:0000313" key="9">
    <source>
        <dbReference type="Proteomes" id="UP000239833"/>
    </source>
</evidence>
<dbReference type="PANTHER" id="PTHR34858">
    <property type="entry name" value="CYSO-CYSTEINE PEPTIDASE"/>
    <property type="match status" value="1"/>
</dbReference>
<dbReference type="GO" id="GO:0006508">
    <property type="term" value="P:proteolysis"/>
    <property type="evidence" value="ECO:0007669"/>
    <property type="project" value="UniProtKB-KW"/>
</dbReference>
<keyword evidence="2" id="KW-0479">Metal-binding</keyword>
<reference evidence="7 10" key="2">
    <citation type="journal article" date="2020" name="Int. J. Med. Microbiol.">
        <title>Discovery of Paenibacillus larvae ERIC V: Phenotypic and genomic comparison to genotypes ERIC I-IV reveal different inventories of virulence factors which correlate with epidemiological prevalences of American Foulbrood.</title>
        <authorList>
            <person name="Beims H."/>
            <person name="Bunk B."/>
            <person name="Erler S."/>
            <person name="Mohr K.I."/>
            <person name="Sproer C."/>
            <person name="Pradella S."/>
            <person name="Gunther G."/>
            <person name="Rohde M."/>
            <person name="von der Ohe W."/>
            <person name="Steinert M."/>
        </authorList>
    </citation>
    <scope>NUCLEOTIDE SEQUENCE</scope>
    <source>
        <strain evidence="7">Eric_III</strain>
        <strain evidence="8">Eric_V</strain>
    </source>
</reference>
<organism evidence="7 9">
    <name type="scientific">Paenibacillus larvae subsp. larvae</name>
    <dbReference type="NCBI Taxonomy" id="147375"/>
    <lineage>
        <taxon>Bacteria</taxon>
        <taxon>Bacillati</taxon>
        <taxon>Bacillota</taxon>
        <taxon>Bacilli</taxon>
        <taxon>Bacillales</taxon>
        <taxon>Paenibacillaceae</taxon>
        <taxon>Paenibacillus</taxon>
    </lineage>
</organism>
<dbReference type="GO" id="GO:0008235">
    <property type="term" value="F:metalloexopeptidase activity"/>
    <property type="evidence" value="ECO:0007669"/>
    <property type="project" value="TreeGrafter"/>
</dbReference>
<dbReference type="EMBL" id="CP019655">
    <property type="protein sequence ID" value="AVF25455.1"/>
    <property type="molecule type" value="Genomic_DNA"/>
</dbReference>
<dbReference type="PANTHER" id="PTHR34858:SF1">
    <property type="entry name" value="CYSO-CYSTEINE PEPTIDASE"/>
    <property type="match status" value="1"/>
</dbReference>
<dbReference type="CDD" id="cd08070">
    <property type="entry name" value="MPN_like"/>
    <property type="match status" value="1"/>
</dbReference>
<evidence type="ECO:0000259" key="6">
    <source>
        <dbReference type="Pfam" id="PF14464"/>
    </source>
</evidence>
<feature type="domain" description="JAB" evidence="6">
    <location>
        <begin position="17"/>
        <end position="129"/>
    </location>
</feature>
<name>A0A2L1TXP9_9BACL</name>
<dbReference type="Proteomes" id="UP000464330">
    <property type="component" value="Chromosome"/>
</dbReference>
<protein>
    <recommendedName>
        <fullName evidence="6">JAB domain-containing protein</fullName>
    </recommendedName>
</protein>
<evidence type="ECO:0000313" key="7">
    <source>
        <dbReference type="EMBL" id="AVF25455.1"/>
    </source>
</evidence>
<evidence type="ECO:0000313" key="8">
    <source>
        <dbReference type="EMBL" id="QHZ50435.1"/>
    </source>
</evidence>
<accession>A0A6C0QNX1</accession>
<dbReference type="InterPro" id="IPR028090">
    <property type="entry name" value="JAB_dom_prok"/>
</dbReference>
<evidence type="ECO:0000256" key="4">
    <source>
        <dbReference type="ARBA" id="ARBA00022833"/>
    </source>
</evidence>
<keyword evidence="3" id="KW-0378">Hydrolase</keyword>
<dbReference type="SUPFAM" id="SSF102712">
    <property type="entry name" value="JAB1/MPN domain"/>
    <property type="match status" value="1"/>
</dbReference>
<dbReference type="InterPro" id="IPR051929">
    <property type="entry name" value="VirAsm_ModProt"/>
</dbReference>
<dbReference type="STRING" id="147375.BXP28_12220"/>
<dbReference type="Gene3D" id="3.40.140.10">
    <property type="entry name" value="Cytidine Deaminase, domain 2"/>
    <property type="match status" value="1"/>
</dbReference>
<keyword evidence="5" id="KW-0482">Metalloprotease</keyword>
<evidence type="ECO:0000256" key="1">
    <source>
        <dbReference type="ARBA" id="ARBA00022670"/>
    </source>
</evidence>
<evidence type="ECO:0000256" key="2">
    <source>
        <dbReference type="ARBA" id="ARBA00022723"/>
    </source>
</evidence>
<dbReference type="Proteomes" id="UP000239833">
    <property type="component" value="Chromosome"/>
</dbReference>
<dbReference type="Pfam" id="PF14464">
    <property type="entry name" value="Prok-JAB"/>
    <property type="match status" value="1"/>
</dbReference>
<evidence type="ECO:0000256" key="5">
    <source>
        <dbReference type="ARBA" id="ARBA00023049"/>
    </source>
</evidence>
<evidence type="ECO:0000256" key="3">
    <source>
        <dbReference type="ARBA" id="ARBA00022801"/>
    </source>
</evidence>
<accession>A0A2L1TXP9</accession>
<keyword evidence="4" id="KW-0862">Zinc</keyword>
<dbReference type="GO" id="GO:0008270">
    <property type="term" value="F:zinc ion binding"/>
    <property type="evidence" value="ECO:0007669"/>
    <property type="project" value="TreeGrafter"/>
</dbReference>
<sequence length="163" mass="18894">MLFLYNKSMMTTLYISKKMFNKVKQSCLEQAPRESCGFVYGSKRENGFHVSWIRLVPNVAANPTAHFEMDPRSVIQALMEETAPEKTGFLRNTELIGIFHSHPETPPIPSIEDKTTFWHTLPTYWILSLLPGLVNPLHIYEMPFPCTPYSGNLEERLCRIRWC</sequence>
<accession>A0A8B6WX82</accession>
<evidence type="ECO:0000313" key="10">
    <source>
        <dbReference type="Proteomes" id="UP000464330"/>
    </source>
</evidence>
<reference evidence="9" key="1">
    <citation type="submission" date="2017-02" db="EMBL/GenBank/DDBJ databases">
        <title>Delineation of Paenibacillus larvae strains originating from foulbrood outbreaks.</title>
        <authorList>
            <person name="Beims H."/>
            <person name="Bunk B."/>
            <person name="Sproeer C."/>
            <person name="Mohr K.I."/>
            <person name="Pradella S."/>
            <person name="Guenther G."/>
            <person name="Rohde M."/>
            <person name="von der Ohe W."/>
            <person name="Steinert M."/>
        </authorList>
    </citation>
    <scope>NUCLEOTIDE SEQUENCE [LARGE SCALE GENOMIC DNA]</scope>
    <source>
        <strain evidence="9">Eric_III</strain>
    </source>
</reference>
<dbReference type="AlphaFoldDB" id="A0A2L1TXP9"/>
<proteinExistence type="predicted"/>
<dbReference type="EMBL" id="CP019717">
    <property type="protein sequence ID" value="QHZ50435.1"/>
    <property type="molecule type" value="Genomic_DNA"/>
</dbReference>
<gene>
    <name evidence="7" type="ORF">ERICIII_01256</name>
    <name evidence="8" type="ORF">ERICV_01267</name>
</gene>
<keyword evidence="1" id="KW-0645">Protease</keyword>